<evidence type="ECO:0000313" key="18">
    <source>
        <dbReference type="Proteomes" id="UP000027987"/>
    </source>
</evidence>
<evidence type="ECO:0000256" key="3">
    <source>
        <dbReference type="ARBA" id="ARBA00022452"/>
    </source>
</evidence>
<feature type="signal peptide" evidence="14">
    <location>
        <begin position="1"/>
        <end position="39"/>
    </location>
</feature>
<dbReference type="OrthoDB" id="9760494at2"/>
<dbReference type="Pfam" id="PF00593">
    <property type="entry name" value="TonB_dep_Rec_b-barrel"/>
    <property type="match status" value="1"/>
</dbReference>
<evidence type="ECO:0000256" key="14">
    <source>
        <dbReference type="SAM" id="SignalP"/>
    </source>
</evidence>
<evidence type="ECO:0000256" key="11">
    <source>
        <dbReference type="ARBA" id="ARBA00023237"/>
    </source>
</evidence>
<keyword evidence="8" id="KW-0406">Ion transport</keyword>
<protein>
    <submittedName>
        <fullName evidence="17">TonB-dependent receptor</fullName>
    </submittedName>
</protein>
<evidence type="ECO:0000256" key="5">
    <source>
        <dbReference type="ARBA" id="ARBA00022692"/>
    </source>
</evidence>
<dbReference type="InterPro" id="IPR037066">
    <property type="entry name" value="Plug_dom_sf"/>
</dbReference>
<feature type="domain" description="TonB-dependent receptor plug" evidence="16">
    <location>
        <begin position="117"/>
        <end position="202"/>
    </location>
</feature>
<sequence length="769" mass="83656">MSIASRRRFDASHPVLRPISSAIALALLASLSFGMPAHATDTDASTAATAADASTSKANANALKAPKELEEVEVRGTATQSAITQAPTQADLTITQPQSIIGLDWISNHVAPTADYATIAAIAPGVTNVSTAGPGLGESKQMTLRGFNDNQYNVTYDGIPFGDTNDFSHHTSSYFPAKMLGQVLIDRGPGNASTIGEATFGGTVALSSKDPTDSFSFIPTQSFGSYSTSLTHLEVNSGKLDDLGGGKLIASAQYISTDTAKTDGDMSRKTGYIKYVQPIGDSTEITFLSNYNDIRFNNPNLSSLTLQQIQQLGRNFGLNDDRTSTNCACYNYQSKQTDLEYLGVHSLLSQTWSLDNKVYTYAYDNTSHESPYVGTKASPTNMGGYIKINNYRAWGDVLQLVHADDHGQFRTGGWYEFTDNNRSSIAIDYGRGGAVDVKPGASTFGTFNSKGVYSGPYKYTMTDQLHTGQLYAEYEWYAYDGLSVTPGVKYFNVSRDIEAPINQGTKTPLNYKQSWDKTLGYLTANYLVREDWSIYATAAQGFLTPNLNQFYVPAPTANNTHPTQTMNYQFGTVYKTDRFNADADVYFINYKNYQFSTNVPGTTEPVYYLAKGAYIKGIEGEATYYVGYGTSVFANASLQDAYFKGSSLDMPNVPNRTAALGVMYENNGFFASLYDKYSGSQKAYNSSFNPDVASSVTSTIGTGGYWQAAMSLGYGQNLTGSFIKSYKVRLQVDNLFDAHNLVINSVSGNVGSYYVLPGRSWFASVSLAL</sequence>
<dbReference type="PANTHER" id="PTHR32552">
    <property type="entry name" value="FERRICHROME IRON RECEPTOR-RELATED"/>
    <property type="match status" value="1"/>
</dbReference>
<dbReference type="EMBL" id="CP008884">
    <property type="protein sequence ID" value="AIF45935.1"/>
    <property type="molecule type" value="Genomic_DNA"/>
</dbReference>
<dbReference type="AlphaFoldDB" id="A0A075JWM5"/>
<name>A0A075JWM5_9GAMM</name>
<keyword evidence="10 12" id="KW-0472">Membrane</keyword>
<dbReference type="PROSITE" id="PS52016">
    <property type="entry name" value="TONB_DEPENDENT_REC_3"/>
    <property type="match status" value="1"/>
</dbReference>
<feature type="domain" description="TonB-dependent receptor-like beta-barrel" evidence="15">
    <location>
        <begin position="290"/>
        <end position="735"/>
    </location>
</feature>
<evidence type="ECO:0000256" key="13">
    <source>
        <dbReference type="RuleBase" id="RU003357"/>
    </source>
</evidence>
<keyword evidence="17" id="KW-0675">Receptor</keyword>
<evidence type="ECO:0000259" key="16">
    <source>
        <dbReference type="Pfam" id="PF07715"/>
    </source>
</evidence>
<gene>
    <name evidence="17" type="ORF">HY57_00960</name>
</gene>
<organism evidence="17 18">
    <name type="scientific">Dyella japonica A8</name>
    <dbReference type="NCBI Taxonomy" id="1217721"/>
    <lineage>
        <taxon>Bacteria</taxon>
        <taxon>Pseudomonadati</taxon>
        <taxon>Pseudomonadota</taxon>
        <taxon>Gammaproteobacteria</taxon>
        <taxon>Lysobacterales</taxon>
        <taxon>Rhodanobacteraceae</taxon>
        <taxon>Dyella</taxon>
    </lineage>
</organism>
<evidence type="ECO:0000256" key="6">
    <source>
        <dbReference type="ARBA" id="ARBA00022729"/>
    </source>
</evidence>
<keyword evidence="6 14" id="KW-0732">Signal</keyword>
<keyword evidence="11 12" id="KW-0998">Cell outer membrane</keyword>
<evidence type="ECO:0000256" key="7">
    <source>
        <dbReference type="ARBA" id="ARBA00023004"/>
    </source>
</evidence>
<dbReference type="KEGG" id="dja:HY57_00960"/>
<dbReference type="Proteomes" id="UP000027987">
    <property type="component" value="Chromosome"/>
</dbReference>
<keyword evidence="4" id="KW-0410">Iron transport</keyword>
<dbReference type="InterPro" id="IPR012910">
    <property type="entry name" value="Plug_dom"/>
</dbReference>
<comment type="subcellular location">
    <subcellularLocation>
        <location evidence="1 12">Cell outer membrane</location>
        <topology evidence="1 12">Multi-pass membrane protein</topology>
    </subcellularLocation>
</comment>
<dbReference type="InterPro" id="IPR039426">
    <property type="entry name" value="TonB-dep_rcpt-like"/>
</dbReference>
<dbReference type="InterPro" id="IPR036942">
    <property type="entry name" value="Beta-barrel_TonB_sf"/>
</dbReference>
<dbReference type="GO" id="GO:0015344">
    <property type="term" value="F:siderophore uptake transmembrane transporter activity"/>
    <property type="evidence" value="ECO:0007669"/>
    <property type="project" value="TreeGrafter"/>
</dbReference>
<evidence type="ECO:0000256" key="12">
    <source>
        <dbReference type="PROSITE-ProRule" id="PRU01360"/>
    </source>
</evidence>
<dbReference type="RefSeq" id="WP_019466482.1">
    <property type="nucleotide sequence ID" value="NZ_ALOY01000174.1"/>
</dbReference>
<dbReference type="InterPro" id="IPR000531">
    <property type="entry name" value="Beta-barrel_TonB"/>
</dbReference>
<keyword evidence="9 13" id="KW-0798">TonB box</keyword>
<dbReference type="HOGENOM" id="CLU_012813_0_0_6"/>
<keyword evidence="3 12" id="KW-1134">Transmembrane beta strand</keyword>
<reference evidence="17 18" key="1">
    <citation type="submission" date="2014-07" db="EMBL/GenBank/DDBJ databases">
        <title>Complete Genome Sequence of Dyella japonica Strain A8 Isolated from Malaysian Tropical Soil.</title>
        <authorList>
            <person name="Hui R.K.H."/>
            <person name="Chen J.-W."/>
            <person name="Chan K.-G."/>
            <person name="Leung F.C.C."/>
        </authorList>
    </citation>
    <scope>NUCLEOTIDE SEQUENCE [LARGE SCALE GENOMIC DNA]</scope>
    <source>
        <strain evidence="17 18">A8</strain>
    </source>
</reference>
<evidence type="ECO:0000256" key="9">
    <source>
        <dbReference type="ARBA" id="ARBA00023077"/>
    </source>
</evidence>
<dbReference type="Gene3D" id="2.40.170.20">
    <property type="entry name" value="TonB-dependent receptor, beta-barrel domain"/>
    <property type="match status" value="1"/>
</dbReference>
<dbReference type="SUPFAM" id="SSF56935">
    <property type="entry name" value="Porins"/>
    <property type="match status" value="1"/>
</dbReference>
<keyword evidence="2 12" id="KW-0813">Transport</keyword>
<evidence type="ECO:0000313" key="17">
    <source>
        <dbReference type="EMBL" id="AIF45935.1"/>
    </source>
</evidence>
<evidence type="ECO:0000259" key="15">
    <source>
        <dbReference type="Pfam" id="PF00593"/>
    </source>
</evidence>
<accession>A0A075JWM5</accession>
<feature type="chain" id="PRO_5001706579" evidence="14">
    <location>
        <begin position="40"/>
        <end position="769"/>
    </location>
</feature>
<dbReference type="GO" id="GO:0009279">
    <property type="term" value="C:cell outer membrane"/>
    <property type="evidence" value="ECO:0007669"/>
    <property type="project" value="UniProtKB-SubCell"/>
</dbReference>
<dbReference type="PANTHER" id="PTHR32552:SF68">
    <property type="entry name" value="FERRICHROME OUTER MEMBRANE TRANSPORTER_PHAGE RECEPTOR"/>
    <property type="match status" value="1"/>
</dbReference>
<evidence type="ECO:0000256" key="2">
    <source>
        <dbReference type="ARBA" id="ARBA00022448"/>
    </source>
</evidence>
<keyword evidence="7" id="KW-0408">Iron</keyword>
<dbReference type="Pfam" id="PF07715">
    <property type="entry name" value="Plug"/>
    <property type="match status" value="1"/>
</dbReference>
<dbReference type="Gene3D" id="2.170.130.10">
    <property type="entry name" value="TonB-dependent receptor, plug domain"/>
    <property type="match status" value="1"/>
</dbReference>
<evidence type="ECO:0000256" key="1">
    <source>
        <dbReference type="ARBA" id="ARBA00004571"/>
    </source>
</evidence>
<evidence type="ECO:0000256" key="8">
    <source>
        <dbReference type="ARBA" id="ARBA00023065"/>
    </source>
</evidence>
<dbReference type="PATRIC" id="fig|1217721.7.peg.201"/>
<evidence type="ECO:0000256" key="4">
    <source>
        <dbReference type="ARBA" id="ARBA00022496"/>
    </source>
</evidence>
<comment type="similarity">
    <text evidence="12 13">Belongs to the TonB-dependent receptor family.</text>
</comment>
<keyword evidence="5 12" id="KW-0812">Transmembrane</keyword>
<dbReference type="STRING" id="1217721.HY57_00960"/>
<evidence type="ECO:0000256" key="10">
    <source>
        <dbReference type="ARBA" id="ARBA00023136"/>
    </source>
</evidence>
<keyword evidence="18" id="KW-1185">Reference proteome</keyword>
<proteinExistence type="inferred from homology"/>